<dbReference type="InterPro" id="IPR000504">
    <property type="entry name" value="RRM_dom"/>
</dbReference>
<proteinExistence type="predicted"/>
<feature type="compositionally biased region" description="Acidic residues" evidence="2">
    <location>
        <begin position="176"/>
        <end position="186"/>
    </location>
</feature>
<reference evidence="4" key="2">
    <citation type="submission" date="2025-09" db="UniProtKB">
        <authorList>
            <consortium name="Ensembl"/>
        </authorList>
    </citation>
    <scope>IDENTIFICATION</scope>
</reference>
<dbReference type="PANTHER" id="PTHR18806">
    <property type="entry name" value="RBM25 PROTEIN"/>
    <property type="match status" value="1"/>
</dbReference>
<feature type="compositionally biased region" description="Acidic residues" evidence="2">
    <location>
        <begin position="230"/>
        <end position="240"/>
    </location>
</feature>
<dbReference type="InterPro" id="IPR012677">
    <property type="entry name" value="Nucleotide-bd_a/b_plait_sf"/>
</dbReference>
<feature type="compositionally biased region" description="Basic and acidic residues" evidence="2">
    <location>
        <begin position="241"/>
        <end position="361"/>
    </location>
</feature>
<dbReference type="FunFam" id="3.30.70.330:FF:000230">
    <property type="entry name" value="RNA-binding motif protein 25"/>
    <property type="match status" value="1"/>
</dbReference>
<keyword evidence="5" id="KW-1185">Reference proteome</keyword>
<dbReference type="GO" id="GO:0005681">
    <property type="term" value="C:spliceosomal complex"/>
    <property type="evidence" value="ECO:0007669"/>
    <property type="project" value="TreeGrafter"/>
</dbReference>
<feature type="region of interest" description="Disordered" evidence="2">
    <location>
        <begin position="500"/>
        <end position="667"/>
    </location>
</feature>
<feature type="compositionally biased region" description="Low complexity" evidence="2">
    <location>
        <begin position="569"/>
        <end position="582"/>
    </location>
</feature>
<accession>A0A8C3ADQ8</accession>
<dbReference type="SUPFAM" id="SSF54928">
    <property type="entry name" value="RNA-binding domain, RBD"/>
    <property type="match status" value="1"/>
</dbReference>
<dbReference type="GO" id="GO:0000381">
    <property type="term" value="P:regulation of alternative mRNA splicing, via spliceosome"/>
    <property type="evidence" value="ECO:0007669"/>
    <property type="project" value="TreeGrafter"/>
</dbReference>
<dbReference type="PANTHER" id="PTHR18806:SF4">
    <property type="entry name" value="RNA-BINDING PROTEIN 25"/>
    <property type="match status" value="1"/>
</dbReference>
<dbReference type="SMART" id="SM00360">
    <property type="entry name" value="RRM"/>
    <property type="match status" value="1"/>
</dbReference>
<feature type="region of interest" description="Disordered" evidence="2">
    <location>
        <begin position="425"/>
        <end position="469"/>
    </location>
</feature>
<feature type="region of interest" description="Disordered" evidence="2">
    <location>
        <begin position="162"/>
        <end position="189"/>
    </location>
</feature>
<dbReference type="Ensembl" id="ENSCLMT00005041171.1">
    <property type="protein sequence ID" value="ENSCLMP00005039687.1"/>
    <property type="gene ID" value="ENSCLMG00005018716.1"/>
</dbReference>
<name>A0A8C3ADQ8_CYCLU</name>
<evidence type="ECO:0000256" key="2">
    <source>
        <dbReference type="SAM" id="MobiDB-lite"/>
    </source>
</evidence>
<feature type="compositionally biased region" description="Basic and acidic residues" evidence="2">
    <location>
        <begin position="448"/>
        <end position="469"/>
    </location>
</feature>
<organism evidence="4 5">
    <name type="scientific">Cyclopterus lumpus</name>
    <name type="common">Lumpsucker</name>
    <dbReference type="NCBI Taxonomy" id="8103"/>
    <lineage>
        <taxon>Eukaryota</taxon>
        <taxon>Metazoa</taxon>
        <taxon>Chordata</taxon>
        <taxon>Craniata</taxon>
        <taxon>Vertebrata</taxon>
        <taxon>Euteleostomi</taxon>
        <taxon>Actinopterygii</taxon>
        <taxon>Neopterygii</taxon>
        <taxon>Teleostei</taxon>
        <taxon>Neoteleostei</taxon>
        <taxon>Acanthomorphata</taxon>
        <taxon>Eupercaria</taxon>
        <taxon>Perciformes</taxon>
        <taxon>Cottioidei</taxon>
        <taxon>Cottales</taxon>
        <taxon>Cyclopteridae</taxon>
        <taxon>Cyclopterus</taxon>
    </lineage>
</organism>
<feature type="compositionally biased region" description="Basic and acidic residues" evidence="2">
    <location>
        <begin position="501"/>
        <end position="530"/>
    </location>
</feature>
<dbReference type="Pfam" id="PF00076">
    <property type="entry name" value="RRM_1"/>
    <property type="match status" value="1"/>
</dbReference>
<protein>
    <submittedName>
        <fullName evidence="4">RNA binding motif protein 25b</fullName>
    </submittedName>
</protein>
<evidence type="ECO:0000313" key="4">
    <source>
        <dbReference type="Ensembl" id="ENSCLMP00005039687.1"/>
    </source>
</evidence>
<evidence type="ECO:0000259" key="3">
    <source>
        <dbReference type="PROSITE" id="PS50102"/>
    </source>
</evidence>
<gene>
    <name evidence="4" type="primary">rbm25b</name>
</gene>
<sequence>MSFPPHLNRPLLPPPGMPPQFAGFPSGTPMIPVHVGIMTPTSAVMMPSMQMISKPAIHKKEILRIRDTNENSGPTTTVFVGNISEKASDMLIRQLLAKCGIVLSWKRVQGASGKLQAFGFCEYKEPESTLRSLRLLHDLQIGEKSLLVKVDAKTKAQLDEWKAKKKTTNGNKKAEDGDDEEDVLDEETQKKDQIIKGAIDGLMREYAAELNAPSQDEDSQRRKRKREKKEEDDLNTIDMEDDKRDLISREISKFRDTHKKLEEEKDKREKERLEFERERRDREKERERERERRDRDKEKERERERERERDRDKDKDKDKERDRRTRERDRDRDRDWDRDREREREREEVSRDRDRDKKRDQEDEEEAYERRKLERKLRDKEAAYQERLKNWELRERKKARDYSKEAEREDERRREMVKEGKRLKEFLEDYDDDRDDPKYYRGSALQKRLRDREKEMEADERDRKREKEELEEIRQRLLDEGHPNPDAELRRVGFLYINNGCERERERERHRGSRDHRDRRQEQDRPEPRSRPAPSEDEVEEGEEDDCDNDEDNPDTKPCLKPTMRPITAAPSVSSASGGASPNTPGDESPCGIIIPHENSPPEALPQEEHRPKIGLSLKLGASGSPSQPNVGKRKKLPGDSVFDKFDDEEADEQPRKRKLVPLDYDDDKSLGVDGAGGFSNSLQNLLQERSAGFEPFSLLIFSVTFCKSK</sequence>
<feature type="compositionally biased region" description="Acidic residues" evidence="2">
    <location>
        <begin position="535"/>
        <end position="553"/>
    </location>
</feature>
<keyword evidence="1" id="KW-0694">RNA-binding</keyword>
<evidence type="ECO:0000256" key="1">
    <source>
        <dbReference type="PROSITE-ProRule" id="PRU00176"/>
    </source>
</evidence>
<reference evidence="4" key="1">
    <citation type="submission" date="2025-08" db="UniProtKB">
        <authorList>
            <consortium name="Ensembl"/>
        </authorList>
    </citation>
    <scope>IDENTIFICATION</scope>
</reference>
<dbReference type="GeneTree" id="ENSGT00730000111019"/>
<dbReference type="PROSITE" id="PS50102">
    <property type="entry name" value="RRM"/>
    <property type="match status" value="1"/>
</dbReference>
<dbReference type="InterPro" id="IPR035979">
    <property type="entry name" value="RBD_domain_sf"/>
</dbReference>
<dbReference type="GO" id="GO:0003729">
    <property type="term" value="F:mRNA binding"/>
    <property type="evidence" value="ECO:0007669"/>
    <property type="project" value="TreeGrafter"/>
</dbReference>
<feature type="region of interest" description="Disordered" evidence="2">
    <location>
        <begin position="209"/>
        <end position="371"/>
    </location>
</feature>
<feature type="region of interest" description="Disordered" evidence="2">
    <location>
        <begin position="397"/>
        <end position="416"/>
    </location>
</feature>
<dbReference type="Proteomes" id="UP000694565">
    <property type="component" value="Unplaced"/>
</dbReference>
<dbReference type="InterPro" id="IPR034268">
    <property type="entry name" value="RBM25_RRM"/>
</dbReference>
<evidence type="ECO:0000313" key="5">
    <source>
        <dbReference type="Proteomes" id="UP000694565"/>
    </source>
</evidence>
<dbReference type="InterPro" id="IPR052768">
    <property type="entry name" value="RBM25"/>
</dbReference>
<dbReference type="CDD" id="cd12446">
    <property type="entry name" value="RRM_RBM25"/>
    <property type="match status" value="1"/>
</dbReference>
<dbReference type="Gene3D" id="3.30.70.330">
    <property type="match status" value="1"/>
</dbReference>
<dbReference type="AlphaFoldDB" id="A0A8C3ADQ8"/>
<feature type="domain" description="RRM" evidence="3">
    <location>
        <begin position="76"/>
        <end position="153"/>
    </location>
</feature>